<dbReference type="InterPro" id="IPR000953">
    <property type="entry name" value="Chromo/chromo_shadow_dom"/>
</dbReference>
<dbReference type="GO" id="GO:0140949">
    <property type="term" value="F:histone H3K9 trimethyltransferase activity"/>
    <property type="evidence" value="ECO:0007669"/>
    <property type="project" value="UniProtKB-EC"/>
</dbReference>
<accession>A0A3Q2PBS7</accession>
<evidence type="ECO:0000256" key="2">
    <source>
        <dbReference type="ARBA" id="ARBA00004584"/>
    </source>
</evidence>
<feature type="binding site" evidence="13">
    <location>
        <position position="231"/>
    </location>
    <ligand>
        <name>Zn(2+)</name>
        <dbReference type="ChEBI" id="CHEBI:29105"/>
        <label>3</label>
    </ligand>
</feature>
<comment type="similarity">
    <text evidence="12">Belongs to the class V-like SAM-binding methyltransferase superfamily. Histone-lysine methyltransferase family. Suvar3-9 subfamily.</text>
</comment>
<evidence type="ECO:0000313" key="18">
    <source>
        <dbReference type="Proteomes" id="UP000265000"/>
    </source>
</evidence>
<dbReference type="AlphaFoldDB" id="A0A3Q2PBS7"/>
<dbReference type="Gene3D" id="2.170.270.10">
    <property type="entry name" value="SET domain"/>
    <property type="match status" value="1"/>
</dbReference>
<feature type="binding site" evidence="13">
    <location>
        <position position="227"/>
    </location>
    <ligand>
        <name>Zn(2+)</name>
        <dbReference type="ChEBI" id="CHEBI:29105"/>
        <label>3</label>
    </ligand>
</feature>
<keyword evidence="7 12" id="KW-0479">Metal-binding</keyword>
<feature type="domain" description="Chromo" evidence="14">
    <location>
        <begin position="43"/>
        <end position="90"/>
    </location>
</feature>
<feature type="domain" description="Pre-SET" evidence="16">
    <location>
        <begin position="178"/>
        <end position="239"/>
    </location>
</feature>
<evidence type="ECO:0000256" key="11">
    <source>
        <dbReference type="ARBA" id="ARBA00023328"/>
    </source>
</evidence>
<evidence type="ECO:0000256" key="6">
    <source>
        <dbReference type="ARBA" id="ARBA00022691"/>
    </source>
</evidence>
<dbReference type="PIRSF" id="PIRSF009343">
    <property type="entry name" value="SUV39_SET"/>
    <property type="match status" value="1"/>
</dbReference>
<keyword evidence="11" id="KW-0137">Centromere</keyword>
<dbReference type="PANTHER" id="PTHR46223:SF4">
    <property type="entry name" value="HISTONE-LYSINE N-METHYLTRANSFERASE-RELATED"/>
    <property type="match status" value="1"/>
</dbReference>
<dbReference type="PROSITE" id="PS00598">
    <property type="entry name" value="CHROMO_1"/>
    <property type="match status" value="1"/>
</dbReference>
<organism evidence="17 18">
    <name type="scientific">Fundulus heteroclitus</name>
    <name type="common">Killifish</name>
    <name type="synonym">Mummichog</name>
    <dbReference type="NCBI Taxonomy" id="8078"/>
    <lineage>
        <taxon>Eukaryota</taxon>
        <taxon>Metazoa</taxon>
        <taxon>Chordata</taxon>
        <taxon>Craniata</taxon>
        <taxon>Vertebrata</taxon>
        <taxon>Euteleostomi</taxon>
        <taxon>Actinopterygii</taxon>
        <taxon>Neopterygii</taxon>
        <taxon>Teleostei</taxon>
        <taxon>Neoteleostei</taxon>
        <taxon>Acanthomorphata</taxon>
        <taxon>Ovalentaria</taxon>
        <taxon>Atherinomorphae</taxon>
        <taxon>Cyprinodontiformes</taxon>
        <taxon>Fundulidae</taxon>
        <taxon>Fundulus</taxon>
    </lineage>
</organism>
<reference evidence="17" key="2">
    <citation type="submission" date="2025-09" db="UniProtKB">
        <authorList>
            <consortium name="Ensembl"/>
        </authorList>
    </citation>
    <scope>IDENTIFICATION</scope>
</reference>
<keyword evidence="3" id="KW-0158">Chromosome</keyword>
<feature type="binding site" evidence="13">
    <location>
        <position position="180"/>
    </location>
    <ligand>
        <name>Zn(2+)</name>
        <dbReference type="ChEBI" id="CHEBI:29105"/>
        <label>2</label>
    </ligand>
</feature>
<feature type="binding site" evidence="13">
    <location>
        <position position="182"/>
    </location>
    <ligand>
        <name>Zn(2+)</name>
        <dbReference type="ChEBI" id="CHEBI:29105"/>
        <label>1</label>
    </ligand>
</feature>
<dbReference type="InterPro" id="IPR023779">
    <property type="entry name" value="Chromodomain_CS"/>
</dbReference>
<dbReference type="InterPro" id="IPR023780">
    <property type="entry name" value="Chromo_domain"/>
</dbReference>
<dbReference type="SMART" id="SM00298">
    <property type="entry name" value="CHROMO"/>
    <property type="match status" value="1"/>
</dbReference>
<dbReference type="InterPro" id="IPR046341">
    <property type="entry name" value="SET_dom_sf"/>
</dbReference>
<dbReference type="CDD" id="cd18639">
    <property type="entry name" value="CD_SUV39H1_like"/>
    <property type="match status" value="1"/>
</dbReference>
<feature type="binding site" evidence="13">
    <location>
        <position position="194"/>
    </location>
    <ligand>
        <name>Zn(2+)</name>
        <dbReference type="ChEBI" id="CHEBI:29105"/>
        <label>2</label>
    </ligand>
</feature>
<evidence type="ECO:0000259" key="16">
    <source>
        <dbReference type="PROSITE" id="PS50867"/>
    </source>
</evidence>
<sequence>MAENLKDCCVPCKITWDELEGLCRLEKLYCQELNVNRANVNDYEVEFLCDYKRNKGEEFYFVKWKGFPESDNTWEPKRNLKCPKLMKLFHLDLDQVLKRQKRRGLPKSLDREAALILVQKAKHRQRLRQWEAHLNKTRNHPGRIFVTNDVDLDGPPKHFTYINNYKVGPGIVLNEMAVGCECKDCQKEPVKGCCPGASLHRMAYNDKGQVRIRPGEPIYECNSRCNCGPGCSNRVVQKGIQFDLCIFKTENGRGWGVRTLQHIKKNTFVMEYVGEIITTDEAERRGHFYDCQGSTYLFDLDYVEDVYTVDAAHLGNISHFVNHSVSVCRVRSLHISRLFYPALLATRSVRHKSLAIHFVTKSNPVPSPSGVFQPVGASHKN</sequence>
<dbReference type="STRING" id="8078.ENSFHEP00000009907"/>
<dbReference type="Pfam" id="PF05033">
    <property type="entry name" value="Pre-SET"/>
    <property type="match status" value="1"/>
</dbReference>
<dbReference type="InterPro" id="IPR050973">
    <property type="entry name" value="H3K9_Histone-Lys_N-MTase"/>
</dbReference>
<keyword evidence="10 12" id="KW-0539">Nucleus</keyword>
<keyword evidence="5 12" id="KW-0808">Transferase</keyword>
<evidence type="ECO:0000256" key="3">
    <source>
        <dbReference type="ARBA" id="ARBA00022454"/>
    </source>
</evidence>
<dbReference type="PROSITE" id="PS50867">
    <property type="entry name" value="PRE_SET"/>
    <property type="match status" value="1"/>
</dbReference>
<dbReference type="InterPro" id="IPR016197">
    <property type="entry name" value="Chromo-like_dom_sf"/>
</dbReference>
<evidence type="ECO:0000256" key="13">
    <source>
        <dbReference type="PIRSR" id="PIRSR009343-2"/>
    </source>
</evidence>
<dbReference type="GO" id="GO:0000775">
    <property type="term" value="C:chromosome, centromeric region"/>
    <property type="evidence" value="ECO:0007669"/>
    <property type="project" value="UniProtKB-SubCell"/>
</dbReference>
<evidence type="ECO:0000259" key="14">
    <source>
        <dbReference type="PROSITE" id="PS50013"/>
    </source>
</evidence>
<dbReference type="PANTHER" id="PTHR46223">
    <property type="entry name" value="HISTONE-LYSINE N-METHYLTRANSFERASE SUV39H"/>
    <property type="match status" value="1"/>
</dbReference>
<evidence type="ECO:0000256" key="7">
    <source>
        <dbReference type="ARBA" id="ARBA00022723"/>
    </source>
</evidence>
<feature type="domain" description="SET" evidence="15">
    <location>
        <begin position="242"/>
        <end position="376"/>
    </location>
</feature>
<dbReference type="Ensembl" id="ENSFHET00000016463.1">
    <property type="protein sequence ID" value="ENSFHEP00000009907.1"/>
    <property type="gene ID" value="ENSFHEG00000011212.1"/>
</dbReference>
<dbReference type="InterPro" id="IPR011381">
    <property type="entry name" value="H3-K9_MeTrfase_SUV39H1/2-like"/>
</dbReference>
<dbReference type="Pfam" id="PF00856">
    <property type="entry name" value="SET"/>
    <property type="match status" value="1"/>
</dbReference>
<keyword evidence="18" id="KW-1185">Reference proteome</keyword>
<dbReference type="PROSITE" id="PS50013">
    <property type="entry name" value="CHROMO_2"/>
    <property type="match status" value="1"/>
</dbReference>
<evidence type="ECO:0000256" key="5">
    <source>
        <dbReference type="ARBA" id="ARBA00022679"/>
    </source>
</evidence>
<keyword evidence="9 12" id="KW-0156">Chromatin regulator</keyword>
<dbReference type="GO" id="GO:0008270">
    <property type="term" value="F:zinc ion binding"/>
    <property type="evidence" value="ECO:0007669"/>
    <property type="project" value="UniProtKB-UniRule"/>
</dbReference>
<dbReference type="SUPFAM" id="SSF82199">
    <property type="entry name" value="SET domain"/>
    <property type="match status" value="1"/>
</dbReference>
<protein>
    <recommendedName>
        <fullName evidence="12">Histone-lysine N-methyltransferase</fullName>
        <ecNumber evidence="12">2.1.1.355</ecNumber>
    </recommendedName>
</protein>
<dbReference type="GO" id="GO:0031017">
    <property type="term" value="P:exocrine pancreas development"/>
    <property type="evidence" value="ECO:0007669"/>
    <property type="project" value="Ensembl"/>
</dbReference>
<dbReference type="GeneTree" id="ENSGT00940000160063"/>
<dbReference type="InterPro" id="IPR001214">
    <property type="entry name" value="SET_dom"/>
</dbReference>
<evidence type="ECO:0000256" key="1">
    <source>
        <dbReference type="ARBA" id="ARBA00004123"/>
    </source>
</evidence>
<feature type="binding site" evidence="13">
    <location>
        <position position="180"/>
    </location>
    <ligand>
        <name>Zn(2+)</name>
        <dbReference type="ChEBI" id="CHEBI:29105"/>
        <label>1</label>
    </ligand>
</feature>
<feature type="binding site" evidence="13">
    <location>
        <position position="193"/>
    </location>
    <ligand>
        <name>Zn(2+)</name>
        <dbReference type="ChEBI" id="CHEBI:29105"/>
        <label>1</label>
    </ligand>
</feature>
<dbReference type="InterPro" id="IPR007728">
    <property type="entry name" value="Pre-SET_dom"/>
</dbReference>
<feature type="binding site" evidence="13">
    <location>
        <position position="225"/>
    </location>
    <ligand>
        <name>Zn(2+)</name>
        <dbReference type="ChEBI" id="CHEBI:29105"/>
        <label>2</label>
    </ligand>
</feature>
<dbReference type="Pfam" id="PF00385">
    <property type="entry name" value="Chromo"/>
    <property type="match status" value="1"/>
</dbReference>
<evidence type="ECO:0000256" key="4">
    <source>
        <dbReference type="ARBA" id="ARBA00022603"/>
    </source>
</evidence>
<dbReference type="EC" id="2.1.1.355" evidence="12"/>
<name>A0A3Q2PBS7_FUNHE</name>
<dbReference type="SMART" id="SM00317">
    <property type="entry name" value="SET"/>
    <property type="match status" value="1"/>
</dbReference>
<dbReference type="PROSITE" id="PS50280">
    <property type="entry name" value="SET"/>
    <property type="match status" value="1"/>
</dbReference>
<keyword evidence="8 12" id="KW-0862">Zinc</keyword>
<feature type="binding site" evidence="13">
    <location>
        <position position="221"/>
    </location>
    <ligand>
        <name>Zn(2+)</name>
        <dbReference type="ChEBI" id="CHEBI:29105"/>
        <label>3</label>
    </ligand>
</feature>
<dbReference type="GO" id="GO:0060042">
    <property type="term" value="P:retina morphogenesis in camera-type eye"/>
    <property type="evidence" value="ECO:0007669"/>
    <property type="project" value="Ensembl"/>
</dbReference>
<comment type="subcellular location">
    <subcellularLocation>
        <location evidence="2">Chromosome</location>
        <location evidence="2">Centromere</location>
    </subcellularLocation>
    <subcellularLocation>
        <location evidence="1 12">Nucleus</location>
    </subcellularLocation>
</comment>
<feature type="binding site" evidence="13">
    <location>
        <position position="185"/>
    </location>
    <ligand>
        <name>Zn(2+)</name>
        <dbReference type="ChEBI" id="CHEBI:29105"/>
        <label>3</label>
    </ligand>
</feature>
<evidence type="ECO:0000256" key="9">
    <source>
        <dbReference type="ARBA" id="ARBA00022853"/>
    </source>
</evidence>
<dbReference type="Proteomes" id="UP000265000">
    <property type="component" value="Unplaced"/>
</dbReference>
<feature type="binding site" evidence="13">
    <location>
        <position position="221"/>
    </location>
    <ligand>
        <name>Zn(2+)</name>
        <dbReference type="ChEBI" id="CHEBI:29105"/>
        <label>2</label>
    </ligand>
</feature>
<dbReference type="GO" id="GO:0032259">
    <property type="term" value="P:methylation"/>
    <property type="evidence" value="ECO:0007669"/>
    <property type="project" value="UniProtKB-KW"/>
</dbReference>
<keyword evidence="6 12" id="KW-0949">S-adenosyl-L-methionine</keyword>
<proteinExistence type="inferred from homology"/>
<keyword evidence="4 12" id="KW-0489">Methyltransferase</keyword>
<dbReference type="SUPFAM" id="SSF54160">
    <property type="entry name" value="Chromo domain-like"/>
    <property type="match status" value="1"/>
</dbReference>
<dbReference type="Gene3D" id="2.40.50.40">
    <property type="match status" value="1"/>
</dbReference>
<evidence type="ECO:0000313" key="17">
    <source>
        <dbReference type="Ensembl" id="ENSFHEP00000009907.1"/>
    </source>
</evidence>
<evidence type="ECO:0000256" key="12">
    <source>
        <dbReference type="PIRNR" id="PIRNR009343"/>
    </source>
</evidence>
<evidence type="ECO:0000256" key="8">
    <source>
        <dbReference type="ARBA" id="ARBA00022833"/>
    </source>
</evidence>
<comment type="catalytic activity">
    <reaction evidence="12">
        <text>L-lysyl(9)-[histone H3] + 3 S-adenosyl-L-methionine = N(6),N(6),N(6)-trimethyl-L-lysyl(9)-[histone H3] + 3 S-adenosyl-L-homocysteine + 3 H(+)</text>
        <dbReference type="Rhea" id="RHEA:60276"/>
        <dbReference type="Rhea" id="RHEA-COMP:15538"/>
        <dbReference type="Rhea" id="RHEA-COMP:15546"/>
        <dbReference type="ChEBI" id="CHEBI:15378"/>
        <dbReference type="ChEBI" id="CHEBI:29969"/>
        <dbReference type="ChEBI" id="CHEBI:57856"/>
        <dbReference type="ChEBI" id="CHEBI:59789"/>
        <dbReference type="ChEBI" id="CHEBI:61961"/>
        <dbReference type="EC" id="2.1.1.355"/>
    </reaction>
</comment>
<feature type="binding site" evidence="13">
    <location>
        <position position="185"/>
    </location>
    <ligand>
        <name>Zn(2+)</name>
        <dbReference type="ChEBI" id="CHEBI:29105"/>
        <label>1</label>
    </ligand>
</feature>
<dbReference type="SMART" id="SM00468">
    <property type="entry name" value="PreSET"/>
    <property type="match status" value="1"/>
</dbReference>
<reference evidence="17" key="1">
    <citation type="submission" date="2025-08" db="UniProtKB">
        <authorList>
            <consortium name="Ensembl"/>
        </authorList>
    </citation>
    <scope>IDENTIFICATION</scope>
</reference>
<evidence type="ECO:0000256" key="10">
    <source>
        <dbReference type="ARBA" id="ARBA00023242"/>
    </source>
</evidence>
<evidence type="ECO:0000259" key="15">
    <source>
        <dbReference type="PROSITE" id="PS50280"/>
    </source>
</evidence>
<dbReference type="GO" id="GO:0005634">
    <property type="term" value="C:nucleus"/>
    <property type="evidence" value="ECO:0007669"/>
    <property type="project" value="UniProtKB-SubCell"/>
</dbReference>